<evidence type="ECO:0000256" key="2">
    <source>
        <dbReference type="SAM" id="Phobius"/>
    </source>
</evidence>
<dbReference type="InterPro" id="IPR011990">
    <property type="entry name" value="TPR-like_helical_dom_sf"/>
</dbReference>
<keyword evidence="1" id="KW-0175">Coiled coil</keyword>
<dbReference type="EMBL" id="VCEJ01000002">
    <property type="protein sequence ID" value="TLV02947.1"/>
    <property type="molecule type" value="Genomic_DNA"/>
</dbReference>
<proteinExistence type="predicted"/>
<dbReference type="Gene3D" id="1.10.10.10">
    <property type="entry name" value="Winged helix-like DNA-binding domain superfamily/Winged helix DNA-binding domain"/>
    <property type="match status" value="1"/>
</dbReference>
<gene>
    <name evidence="4" type="ORF">FEN17_04865</name>
</gene>
<sequence>MPVFLQKRFAFLFLFVLASSPGAAQFEHWLNKKHAERYSDMRNFIDHNVNHIDTVTTNESIAKIRSQAARAGDDELLLEADYIHIAMLTSVPGMKPGKVINELNALITKADQQENQQMQIRARVQLAHVYWYFTKNYEKAFELFFDIHKRLAHISGKELPEKAVILTRIGESYYFFANYKSAITFSREALKAEVIFEHLGVHNIAMNTIGLSYIKEGMLDSADFYFQKIIENVKLGDYNVWKGIAQGDLGHTAYLRGNYEKALPLLLSSVNQAKLIGDFEQAAGSMTRISDIYFRQKRFADAAVAMKDAQGLISRTNPPKKSEQLYQVFAKVNAAQGNFDLTNTYLDSANQLHDKLAKEFNSIQMLRASERSKLQEHRATLESIAAEQQIKTLERNILFILIILLIVLALYFYKTYYYQVREKQRRSEDQLKRAEQELNFATQQLEEFTRSISEKNQLVEELTARYGMSANDQAVAELQKITILTDEQWEYFRRLFDKIHVGYLSRLREKLPGLTPAETRFMALAKLNLGYKEMASTLGISVQSVRVIRHRIRKKLNLPEESNLNDVVGSI</sequence>
<accession>A0A5R9L3I7</accession>
<reference evidence="4 5" key="1">
    <citation type="submission" date="2019-05" db="EMBL/GenBank/DDBJ databases">
        <authorList>
            <person name="Qu J.-H."/>
        </authorList>
    </citation>
    <scope>NUCLEOTIDE SEQUENCE [LARGE SCALE GENOMIC DNA]</scope>
    <source>
        <strain evidence="4 5">T17</strain>
    </source>
</reference>
<dbReference type="InterPro" id="IPR036388">
    <property type="entry name" value="WH-like_DNA-bd_sf"/>
</dbReference>
<organism evidence="4 5">
    <name type="scientific">Dyadobacter luticola</name>
    <dbReference type="NCBI Taxonomy" id="1979387"/>
    <lineage>
        <taxon>Bacteria</taxon>
        <taxon>Pseudomonadati</taxon>
        <taxon>Bacteroidota</taxon>
        <taxon>Cytophagia</taxon>
        <taxon>Cytophagales</taxon>
        <taxon>Spirosomataceae</taxon>
        <taxon>Dyadobacter</taxon>
    </lineage>
</organism>
<keyword evidence="2" id="KW-0812">Transmembrane</keyword>
<feature type="coiled-coil region" evidence="1">
    <location>
        <begin position="417"/>
        <end position="465"/>
    </location>
</feature>
<dbReference type="Proteomes" id="UP000306402">
    <property type="component" value="Unassembled WGS sequence"/>
</dbReference>
<evidence type="ECO:0000313" key="4">
    <source>
        <dbReference type="EMBL" id="TLV02947.1"/>
    </source>
</evidence>
<feature type="transmembrane region" description="Helical" evidence="2">
    <location>
        <begin position="397"/>
        <end position="416"/>
    </location>
</feature>
<dbReference type="SUPFAM" id="SSF46894">
    <property type="entry name" value="C-terminal effector domain of the bipartite response regulators"/>
    <property type="match status" value="1"/>
</dbReference>
<feature type="signal peptide" evidence="3">
    <location>
        <begin position="1"/>
        <end position="24"/>
    </location>
</feature>
<keyword evidence="2" id="KW-1133">Transmembrane helix</keyword>
<dbReference type="GO" id="GO:0003677">
    <property type="term" value="F:DNA binding"/>
    <property type="evidence" value="ECO:0007669"/>
    <property type="project" value="InterPro"/>
</dbReference>
<keyword evidence="2" id="KW-0472">Membrane</keyword>
<evidence type="ECO:0000256" key="1">
    <source>
        <dbReference type="SAM" id="Coils"/>
    </source>
</evidence>
<protein>
    <recommendedName>
        <fullName evidence="6">Tetratricopeptide repeat protein</fullName>
    </recommendedName>
</protein>
<dbReference type="SUPFAM" id="SSF48452">
    <property type="entry name" value="TPR-like"/>
    <property type="match status" value="1"/>
</dbReference>
<dbReference type="Gene3D" id="1.25.40.10">
    <property type="entry name" value="Tetratricopeptide repeat domain"/>
    <property type="match status" value="2"/>
</dbReference>
<dbReference type="OrthoDB" id="920116at2"/>
<keyword evidence="5" id="KW-1185">Reference proteome</keyword>
<evidence type="ECO:0000313" key="5">
    <source>
        <dbReference type="Proteomes" id="UP000306402"/>
    </source>
</evidence>
<dbReference type="InterPro" id="IPR016032">
    <property type="entry name" value="Sig_transdc_resp-reg_C-effctor"/>
</dbReference>
<name>A0A5R9L3I7_9BACT</name>
<evidence type="ECO:0008006" key="6">
    <source>
        <dbReference type="Google" id="ProtNLM"/>
    </source>
</evidence>
<dbReference type="RefSeq" id="WP_138364156.1">
    <property type="nucleotide sequence ID" value="NZ_VCEJ01000002.1"/>
</dbReference>
<keyword evidence="3" id="KW-0732">Signal</keyword>
<dbReference type="AlphaFoldDB" id="A0A5R9L3I7"/>
<comment type="caution">
    <text evidence="4">The sequence shown here is derived from an EMBL/GenBank/DDBJ whole genome shotgun (WGS) entry which is preliminary data.</text>
</comment>
<evidence type="ECO:0000256" key="3">
    <source>
        <dbReference type="SAM" id="SignalP"/>
    </source>
</evidence>
<feature type="chain" id="PRO_5024304964" description="Tetratricopeptide repeat protein" evidence="3">
    <location>
        <begin position="25"/>
        <end position="571"/>
    </location>
</feature>
<dbReference type="GO" id="GO:0006355">
    <property type="term" value="P:regulation of DNA-templated transcription"/>
    <property type="evidence" value="ECO:0007669"/>
    <property type="project" value="InterPro"/>
</dbReference>